<keyword evidence="1" id="KW-1133">Transmembrane helix</keyword>
<organism evidence="2 3">
    <name type="scientific">Iris pallida</name>
    <name type="common">Sweet iris</name>
    <dbReference type="NCBI Taxonomy" id="29817"/>
    <lineage>
        <taxon>Eukaryota</taxon>
        <taxon>Viridiplantae</taxon>
        <taxon>Streptophyta</taxon>
        <taxon>Embryophyta</taxon>
        <taxon>Tracheophyta</taxon>
        <taxon>Spermatophyta</taxon>
        <taxon>Magnoliopsida</taxon>
        <taxon>Liliopsida</taxon>
        <taxon>Asparagales</taxon>
        <taxon>Iridaceae</taxon>
        <taxon>Iridoideae</taxon>
        <taxon>Irideae</taxon>
        <taxon>Iris</taxon>
    </lineage>
</organism>
<sequence>MALYYKEFYPLADFVHRNCTNTHTLSLSLSLSVWWCVCLLLTAAVARPLAGLGFPILVMVRQLCCSHLSGGRDEDFLLLMARQFRCSHLSERG</sequence>
<feature type="transmembrane region" description="Helical" evidence="1">
    <location>
        <begin position="32"/>
        <end position="58"/>
    </location>
</feature>
<keyword evidence="1" id="KW-0472">Membrane</keyword>
<accession>A0AAX6FHR1</accession>
<dbReference type="EMBL" id="JANAVB010028520">
    <property type="protein sequence ID" value="KAJ6815763.1"/>
    <property type="molecule type" value="Genomic_DNA"/>
</dbReference>
<name>A0AAX6FHR1_IRIPA</name>
<dbReference type="AlphaFoldDB" id="A0AAX6FHR1"/>
<gene>
    <name evidence="2" type="ORF">M6B38_132795</name>
</gene>
<reference evidence="2" key="2">
    <citation type="submission" date="2023-04" db="EMBL/GenBank/DDBJ databases">
        <authorList>
            <person name="Bruccoleri R.E."/>
            <person name="Oakeley E.J."/>
            <person name="Faust A.-M."/>
            <person name="Dessus-Babus S."/>
            <person name="Altorfer M."/>
            <person name="Burckhardt D."/>
            <person name="Oertli M."/>
            <person name="Naumann U."/>
            <person name="Petersen F."/>
            <person name="Wong J."/>
        </authorList>
    </citation>
    <scope>NUCLEOTIDE SEQUENCE</scope>
    <source>
        <strain evidence="2">GSM-AAB239-AS_SAM_17_03QT</strain>
        <tissue evidence="2">Leaf</tissue>
    </source>
</reference>
<evidence type="ECO:0000256" key="1">
    <source>
        <dbReference type="SAM" id="Phobius"/>
    </source>
</evidence>
<keyword evidence="3" id="KW-1185">Reference proteome</keyword>
<dbReference type="Proteomes" id="UP001140949">
    <property type="component" value="Unassembled WGS sequence"/>
</dbReference>
<evidence type="ECO:0000313" key="2">
    <source>
        <dbReference type="EMBL" id="KAJ6815763.1"/>
    </source>
</evidence>
<comment type="caution">
    <text evidence="2">The sequence shown here is derived from an EMBL/GenBank/DDBJ whole genome shotgun (WGS) entry which is preliminary data.</text>
</comment>
<proteinExistence type="predicted"/>
<keyword evidence="1" id="KW-0812">Transmembrane</keyword>
<evidence type="ECO:0000313" key="3">
    <source>
        <dbReference type="Proteomes" id="UP001140949"/>
    </source>
</evidence>
<reference evidence="2" key="1">
    <citation type="journal article" date="2023" name="GigaByte">
        <title>Genome assembly of the bearded iris, Iris pallida Lam.</title>
        <authorList>
            <person name="Bruccoleri R.E."/>
            <person name="Oakeley E.J."/>
            <person name="Faust A.M.E."/>
            <person name="Altorfer M."/>
            <person name="Dessus-Babus S."/>
            <person name="Burckhardt D."/>
            <person name="Oertli M."/>
            <person name="Naumann U."/>
            <person name="Petersen F."/>
            <person name="Wong J."/>
        </authorList>
    </citation>
    <scope>NUCLEOTIDE SEQUENCE</scope>
    <source>
        <strain evidence="2">GSM-AAB239-AS_SAM_17_03QT</strain>
    </source>
</reference>
<protein>
    <submittedName>
        <fullName evidence="2">Uncharacterized protein</fullName>
    </submittedName>
</protein>